<dbReference type="SUPFAM" id="SSF50494">
    <property type="entry name" value="Trypsin-like serine proteases"/>
    <property type="match status" value="1"/>
</dbReference>
<evidence type="ECO:0000313" key="2">
    <source>
        <dbReference type="Proteomes" id="UP000053660"/>
    </source>
</evidence>
<proteinExistence type="predicted"/>
<gene>
    <name evidence="1" type="ORF">OESDEN_18292</name>
</gene>
<keyword evidence="2" id="KW-1185">Reference proteome</keyword>
<evidence type="ECO:0000313" key="1">
    <source>
        <dbReference type="EMBL" id="KHJ82017.1"/>
    </source>
</evidence>
<dbReference type="InterPro" id="IPR043504">
    <property type="entry name" value="Peptidase_S1_PA_chymotrypsin"/>
</dbReference>
<protein>
    <submittedName>
        <fullName evidence="1">Uncharacterized protein</fullName>
    </submittedName>
</protein>
<sequence length="73" mass="7921">MHECSSPHKVSEIYVHSGCDGCKEANDLAVIALTNPVLTDEGYPVCLPEENEHLPLRMIGAGSGGDRRLIFVK</sequence>
<dbReference type="Proteomes" id="UP000053660">
    <property type="component" value="Unassembled WGS sequence"/>
</dbReference>
<dbReference type="InterPro" id="IPR009003">
    <property type="entry name" value="Peptidase_S1_PA"/>
</dbReference>
<reference evidence="1 2" key="1">
    <citation type="submission" date="2014-03" db="EMBL/GenBank/DDBJ databases">
        <title>Draft genome of the hookworm Oesophagostomum dentatum.</title>
        <authorList>
            <person name="Mitreva M."/>
        </authorList>
    </citation>
    <scope>NUCLEOTIDE SEQUENCE [LARGE SCALE GENOMIC DNA]</scope>
    <source>
        <strain evidence="1 2">OD-Hann</strain>
    </source>
</reference>
<accession>A0A0B1SEQ7</accession>
<name>A0A0B1SEQ7_OESDE</name>
<dbReference type="Gene3D" id="2.40.10.10">
    <property type="entry name" value="Trypsin-like serine proteases"/>
    <property type="match status" value="1"/>
</dbReference>
<dbReference type="OrthoDB" id="7754674at2759"/>
<organism evidence="1 2">
    <name type="scientific">Oesophagostomum dentatum</name>
    <name type="common">Nodular worm</name>
    <dbReference type="NCBI Taxonomy" id="61180"/>
    <lineage>
        <taxon>Eukaryota</taxon>
        <taxon>Metazoa</taxon>
        <taxon>Ecdysozoa</taxon>
        <taxon>Nematoda</taxon>
        <taxon>Chromadorea</taxon>
        <taxon>Rhabditida</taxon>
        <taxon>Rhabditina</taxon>
        <taxon>Rhabditomorpha</taxon>
        <taxon>Strongyloidea</taxon>
        <taxon>Strongylidae</taxon>
        <taxon>Oesophagostomum</taxon>
    </lineage>
</organism>
<dbReference type="AlphaFoldDB" id="A0A0B1SEQ7"/>
<dbReference type="EMBL" id="KN582963">
    <property type="protein sequence ID" value="KHJ82017.1"/>
    <property type="molecule type" value="Genomic_DNA"/>
</dbReference>